<accession>A0A1G8YMJ0</accession>
<keyword evidence="1 4" id="KW-0963">Cytoplasm</keyword>
<keyword evidence="2 4" id="KW-1005">Bacterial flagellum biogenesis</keyword>
<reference evidence="5 6" key="1">
    <citation type="submission" date="2016-10" db="EMBL/GenBank/DDBJ databases">
        <authorList>
            <person name="de Groot N.N."/>
        </authorList>
    </citation>
    <scope>NUCLEOTIDE SEQUENCE [LARGE SCALE GENOMIC DNA]</scope>
    <source>
        <strain evidence="5 6">CGMCC 1.6502</strain>
    </source>
</reference>
<keyword evidence="4" id="KW-0143">Chaperone</keyword>
<dbReference type="Pfam" id="PF02623">
    <property type="entry name" value="FliW"/>
    <property type="match status" value="1"/>
</dbReference>
<dbReference type="PANTHER" id="PTHR39190:SF1">
    <property type="entry name" value="FLAGELLAR ASSEMBLY FACTOR FLIW"/>
    <property type="match status" value="1"/>
</dbReference>
<organism evidence="5 6">
    <name type="scientific">Sediminibacillus albus</name>
    <dbReference type="NCBI Taxonomy" id="407036"/>
    <lineage>
        <taxon>Bacteria</taxon>
        <taxon>Bacillati</taxon>
        <taxon>Bacillota</taxon>
        <taxon>Bacilli</taxon>
        <taxon>Bacillales</taxon>
        <taxon>Bacillaceae</taxon>
        <taxon>Sediminibacillus</taxon>
    </lineage>
</organism>
<comment type="similarity">
    <text evidence="4">Belongs to the FliW family.</text>
</comment>
<keyword evidence="5" id="KW-0966">Cell projection</keyword>
<dbReference type="GO" id="GO:0005737">
    <property type="term" value="C:cytoplasm"/>
    <property type="evidence" value="ECO:0007669"/>
    <property type="project" value="UniProtKB-SubCell"/>
</dbReference>
<dbReference type="InterPro" id="IPR024046">
    <property type="entry name" value="Flagellar_assmbl_FliW_dom_sf"/>
</dbReference>
<dbReference type="STRING" id="407036.SAMN05216243_1710"/>
<keyword evidence="5" id="KW-0969">Cilium</keyword>
<dbReference type="GO" id="GO:0006417">
    <property type="term" value="P:regulation of translation"/>
    <property type="evidence" value="ECO:0007669"/>
    <property type="project" value="UniProtKB-KW"/>
</dbReference>
<dbReference type="HAMAP" id="MF_01185">
    <property type="entry name" value="FliW"/>
    <property type="match status" value="1"/>
</dbReference>
<comment type="subcellular location">
    <subcellularLocation>
        <location evidence="4">Cytoplasm</location>
    </subcellularLocation>
</comment>
<dbReference type="EMBL" id="FNFL01000002">
    <property type="protein sequence ID" value="SDK03937.1"/>
    <property type="molecule type" value="Genomic_DNA"/>
</dbReference>
<dbReference type="Proteomes" id="UP000198694">
    <property type="component" value="Unassembled WGS sequence"/>
</dbReference>
<name>A0A1G8YMJ0_9BACI</name>
<gene>
    <name evidence="4" type="primary">fliW</name>
    <name evidence="5" type="ORF">SAMN05216243_1710</name>
</gene>
<comment type="function">
    <text evidence="4">Acts as an anti-CsrA protein, binds CsrA and prevents it from repressing translation of its target genes, one of which is flagellin. Binds to flagellin and participates in the assembly of the flagellum.</text>
</comment>
<evidence type="ECO:0000313" key="6">
    <source>
        <dbReference type="Proteomes" id="UP000198694"/>
    </source>
</evidence>
<keyword evidence="3 4" id="KW-0810">Translation regulation</keyword>
<proteinExistence type="inferred from homology"/>
<dbReference type="Gene3D" id="2.30.290.10">
    <property type="entry name" value="BH3618-like"/>
    <property type="match status" value="1"/>
</dbReference>
<keyword evidence="5" id="KW-0282">Flagellum</keyword>
<comment type="subunit">
    <text evidence="4">Interacts with translational regulator CsrA and flagellin(s).</text>
</comment>
<dbReference type="AlphaFoldDB" id="A0A1G8YMJ0"/>
<evidence type="ECO:0000313" key="5">
    <source>
        <dbReference type="EMBL" id="SDK03937.1"/>
    </source>
</evidence>
<dbReference type="PANTHER" id="PTHR39190">
    <property type="entry name" value="FLAGELLAR ASSEMBLY FACTOR FLIW"/>
    <property type="match status" value="1"/>
</dbReference>
<dbReference type="GO" id="GO:0044780">
    <property type="term" value="P:bacterial-type flagellum assembly"/>
    <property type="evidence" value="ECO:0007669"/>
    <property type="project" value="UniProtKB-UniRule"/>
</dbReference>
<dbReference type="RefSeq" id="WP_093213024.1">
    <property type="nucleotide sequence ID" value="NZ_FNFL01000002.1"/>
</dbReference>
<evidence type="ECO:0000256" key="4">
    <source>
        <dbReference type="HAMAP-Rule" id="MF_01185"/>
    </source>
</evidence>
<evidence type="ECO:0000256" key="1">
    <source>
        <dbReference type="ARBA" id="ARBA00022490"/>
    </source>
</evidence>
<evidence type="ECO:0000256" key="3">
    <source>
        <dbReference type="ARBA" id="ARBA00022845"/>
    </source>
</evidence>
<keyword evidence="6" id="KW-1185">Reference proteome</keyword>
<dbReference type="OrthoDB" id="9801235at2"/>
<sequence length="148" mass="16984">MKIPTKYFGELEIDRSRAIFFPQGIPGFNEEKEFILLDLPDNPVFHVLQSVGRQSLAFIVTNPYQFRKDYEFELDQSILGALEIEKQQDVAIFSILSLKDPFEQSTMNLQAPIVINLKNQRGKQYITNHKSYSTREPLAAAASSKKED</sequence>
<dbReference type="NCBIfam" id="NF009793">
    <property type="entry name" value="PRK13285.1-1"/>
    <property type="match status" value="1"/>
</dbReference>
<evidence type="ECO:0000256" key="2">
    <source>
        <dbReference type="ARBA" id="ARBA00022795"/>
    </source>
</evidence>
<protein>
    <recommendedName>
        <fullName evidence="4">Flagellar assembly factor FliW</fullName>
    </recommendedName>
</protein>
<dbReference type="InterPro" id="IPR003775">
    <property type="entry name" value="Flagellar_assembly_factor_FliW"/>
</dbReference>
<dbReference type="SUPFAM" id="SSF141457">
    <property type="entry name" value="BH3618-like"/>
    <property type="match status" value="1"/>
</dbReference>